<evidence type="ECO:0000256" key="4">
    <source>
        <dbReference type="PIRSR" id="PIRSR036492-1"/>
    </source>
</evidence>
<dbReference type="InterPro" id="IPR016162">
    <property type="entry name" value="Ald_DH_N"/>
</dbReference>
<reference evidence="8" key="1">
    <citation type="submission" date="2021-08" db="EMBL/GenBank/DDBJ databases">
        <title>WGS assembly of Ceratopteris richardii.</title>
        <authorList>
            <person name="Marchant D.B."/>
            <person name="Chen G."/>
            <person name="Jenkins J."/>
            <person name="Shu S."/>
            <person name="Leebens-Mack J."/>
            <person name="Grimwood J."/>
            <person name="Schmutz J."/>
            <person name="Soltis P."/>
            <person name="Soltis D."/>
            <person name="Chen Z.-H."/>
        </authorList>
    </citation>
    <scope>NUCLEOTIDE SEQUENCE</scope>
    <source>
        <strain evidence="8">Whitten #5841</strain>
        <tissue evidence="8">Leaf</tissue>
    </source>
</reference>
<dbReference type="InterPro" id="IPR012394">
    <property type="entry name" value="Aldehyde_DH_NAD(P)"/>
</dbReference>
<dbReference type="InterPro" id="IPR016160">
    <property type="entry name" value="Ald_DH_CS_CYS"/>
</dbReference>
<dbReference type="GO" id="GO:0016620">
    <property type="term" value="F:oxidoreductase activity, acting on the aldehyde or oxo group of donors, NAD or NADP as acceptor"/>
    <property type="evidence" value="ECO:0007669"/>
    <property type="project" value="InterPro"/>
</dbReference>
<dbReference type="PIRSF" id="PIRSF036492">
    <property type="entry name" value="ALDH"/>
    <property type="match status" value="1"/>
</dbReference>
<accession>A0A8T2TCB1</accession>
<keyword evidence="9" id="KW-1185">Reference proteome</keyword>
<organism evidence="8 9">
    <name type="scientific">Ceratopteris richardii</name>
    <name type="common">Triangle waterfern</name>
    <dbReference type="NCBI Taxonomy" id="49495"/>
    <lineage>
        <taxon>Eukaryota</taxon>
        <taxon>Viridiplantae</taxon>
        <taxon>Streptophyta</taxon>
        <taxon>Embryophyta</taxon>
        <taxon>Tracheophyta</taxon>
        <taxon>Polypodiopsida</taxon>
        <taxon>Polypodiidae</taxon>
        <taxon>Polypodiales</taxon>
        <taxon>Pteridineae</taxon>
        <taxon>Pteridaceae</taxon>
        <taxon>Parkerioideae</taxon>
        <taxon>Ceratopteris</taxon>
    </lineage>
</organism>
<name>A0A8T2TCB1_CERRI</name>
<feature type="active site" evidence="4 5">
    <location>
        <position position="256"/>
    </location>
</feature>
<dbReference type="Gene3D" id="3.40.605.10">
    <property type="entry name" value="Aldehyde Dehydrogenase, Chain A, domain 1"/>
    <property type="match status" value="1"/>
</dbReference>
<gene>
    <name evidence="8" type="ORF">KP509_14G011800</name>
</gene>
<evidence type="ECO:0000256" key="3">
    <source>
        <dbReference type="PIRNR" id="PIRNR036492"/>
    </source>
</evidence>
<dbReference type="Pfam" id="PF00171">
    <property type="entry name" value="Aldedh"/>
    <property type="match status" value="1"/>
</dbReference>
<evidence type="ECO:0000256" key="5">
    <source>
        <dbReference type="PROSITE-ProRule" id="PRU10007"/>
    </source>
</evidence>
<evidence type="ECO:0000313" key="8">
    <source>
        <dbReference type="EMBL" id="KAH7414798.1"/>
    </source>
</evidence>
<comment type="caution">
    <text evidence="8">The sequence shown here is derived from an EMBL/GenBank/DDBJ whole genome shotgun (WGS) entry which is preliminary data.</text>
</comment>
<dbReference type="Gene3D" id="3.40.309.10">
    <property type="entry name" value="Aldehyde Dehydrogenase, Chain A, domain 2"/>
    <property type="match status" value="1"/>
</dbReference>
<evidence type="ECO:0000313" key="9">
    <source>
        <dbReference type="Proteomes" id="UP000825935"/>
    </source>
</evidence>
<feature type="domain" description="Aldehyde dehydrogenase" evidence="7">
    <location>
        <begin position="22"/>
        <end position="487"/>
    </location>
</feature>
<dbReference type="InterPro" id="IPR029510">
    <property type="entry name" value="Ald_DH_CS_GLU"/>
</dbReference>
<dbReference type="AlphaFoldDB" id="A0A8T2TCB1"/>
<dbReference type="InterPro" id="IPR015590">
    <property type="entry name" value="Aldehyde_DH_dom"/>
</dbReference>
<evidence type="ECO:0000256" key="2">
    <source>
        <dbReference type="ARBA" id="ARBA00023002"/>
    </source>
</evidence>
<dbReference type="PROSITE" id="PS00070">
    <property type="entry name" value="ALDEHYDE_DEHYDR_CYS"/>
    <property type="match status" value="1"/>
</dbReference>
<dbReference type="FunFam" id="3.40.309.10:FF:000009">
    <property type="entry name" value="Aldehyde dehydrogenase A"/>
    <property type="match status" value="1"/>
</dbReference>
<evidence type="ECO:0000256" key="6">
    <source>
        <dbReference type="RuleBase" id="RU003345"/>
    </source>
</evidence>
<dbReference type="OrthoDB" id="310895at2759"/>
<comment type="similarity">
    <text evidence="1 3 6">Belongs to the aldehyde dehydrogenase family.</text>
</comment>
<dbReference type="GO" id="GO:0006081">
    <property type="term" value="P:aldehyde metabolic process"/>
    <property type="evidence" value="ECO:0007669"/>
    <property type="project" value="InterPro"/>
</dbReference>
<keyword evidence="2 3" id="KW-0560">Oxidoreductase</keyword>
<dbReference type="Proteomes" id="UP000825935">
    <property type="component" value="Chromosome 14"/>
</dbReference>
<evidence type="ECO:0000259" key="7">
    <source>
        <dbReference type="Pfam" id="PF00171"/>
    </source>
</evidence>
<dbReference type="EMBL" id="CM035419">
    <property type="protein sequence ID" value="KAH7414798.1"/>
    <property type="molecule type" value="Genomic_DNA"/>
</dbReference>
<dbReference type="PANTHER" id="PTHR11699">
    <property type="entry name" value="ALDEHYDE DEHYDROGENASE-RELATED"/>
    <property type="match status" value="1"/>
</dbReference>
<dbReference type="InterPro" id="IPR016163">
    <property type="entry name" value="Ald_DH_C"/>
</dbReference>
<dbReference type="PROSITE" id="PS00687">
    <property type="entry name" value="ALDEHYDE_DEHYDR_GLU"/>
    <property type="match status" value="1"/>
</dbReference>
<evidence type="ECO:0000256" key="1">
    <source>
        <dbReference type="ARBA" id="ARBA00009986"/>
    </source>
</evidence>
<proteinExistence type="inferred from homology"/>
<sequence length="553" mass="60947">MEAANQAESSIYVPRRGGGYGDKVQCYDPSTMKYMGFIPSASKEDVKGHVRRARLAQSVWANSSFKQRRRFLRVLLKYILENQESICWISSKDSGKTLVDAILGEIMTTCEKIHWLLDEGERSIRTEYRSVGRAMLHKTARVEYYPLGVIGAIVPWNYPFHNIFNPMLSALFAGNAIVIKVSEHASWSAYIYLRIIHAALLAIDAPTDLVHIITGYAETGEALVTFADKIIFVGSPGVGRMVMKTAAETLTPVTLELGGKDAFIVCEDVNVAEVSQVAVRAALQSSGQNCAGAERFYVHSSIYEEFVNHIIKIVKSVRVGPPLQGTYDMGAICLPEHTNKLQDLVDDALRKGADVAVRGKLFIGDLGNDVVGQFYPPTVILNVNHTMKIMQEEIFGPIIAIMKFNTDDEVVHLANDSKFGLGSAVFSADPKRANKIASRIHCGFAAINDFATTYMCQSLPFGGVKESGFGRFGGVEGLRACCLVKAVAEDRIKYIKTVIPKPLQYPVADNAFEFQKALVEVLYNISLIDRIKALGNLIKIFTAPESSTDLKKE</sequence>
<feature type="active site" evidence="4">
    <location>
        <position position="290"/>
    </location>
</feature>
<dbReference type="OMA" id="ILMRGTF"/>
<dbReference type="InterPro" id="IPR016161">
    <property type="entry name" value="Ald_DH/histidinol_DH"/>
</dbReference>
<protein>
    <recommendedName>
        <fullName evidence="3">Aldehyde dehydrogenase</fullName>
    </recommendedName>
</protein>
<dbReference type="SUPFAM" id="SSF53720">
    <property type="entry name" value="ALDH-like"/>
    <property type="match status" value="1"/>
</dbReference>
<dbReference type="FunFam" id="3.40.605.10:FF:000014">
    <property type="entry name" value="aldehyde dehydrogenase 22A1"/>
    <property type="match status" value="1"/>
</dbReference>